<dbReference type="STRING" id="1447875.A0A2B7WHZ0"/>
<organism evidence="2 3">
    <name type="scientific">Helicocarpus griseus UAMH5409</name>
    <dbReference type="NCBI Taxonomy" id="1447875"/>
    <lineage>
        <taxon>Eukaryota</taxon>
        <taxon>Fungi</taxon>
        <taxon>Dikarya</taxon>
        <taxon>Ascomycota</taxon>
        <taxon>Pezizomycotina</taxon>
        <taxon>Eurotiomycetes</taxon>
        <taxon>Eurotiomycetidae</taxon>
        <taxon>Onygenales</taxon>
        <taxon>Ajellomycetaceae</taxon>
        <taxon>Helicocarpus</taxon>
    </lineage>
</organism>
<name>A0A2B7WHZ0_9EURO</name>
<keyword evidence="3" id="KW-1185">Reference proteome</keyword>
<accession>A0A2B7WHZ0</accession>
<dbReference type="OrthoDB" id="6339427at2759"/>
<dbReference type="EMBL" id="PDNB01000291">
    <property type="protein sequence ID" value="PGG96189.1"/>
    <property type="molecule type" value="Genomic_DNA"/>
</dbReference>
<reference evidence="2 3" key="1">
    <citation type="submission" date="2017-10" db="EMBL/GenBank/DDBJ databases">
        <title>Comparative genomics in systemic dimorphic fungi from Ajellomycetaceae.</title>
        <authorList>
            <person name="Munoz J.F."/>
            <person name="Mcewen J.G."/>
            <person name="Clay O.K."/>
            <person name="Cuomo C.A."/>
        </authorList>
    </citation>
    <scope>NUCLEOTIDE SEQUENCE [LARGE SCALE GENOMIC DNA]</scope>
    <source>
        <strain evidence="2 3">UAMH5409</strain>
    </source>
</reference>
<comment type="caution">
    <text evidence="2">The sequence shown here is derived from an EMBL/GenBank/DDBJ whole genome shotgun (WGS) entry which is preliminary data.</text>
</comment>
<gene>
    <name evidence="2" type="ORF">AJ79_09688</name>
</gene>
<feature type="compositionally biased region" description="Polar residues" evidence="1">
    <location>
        <begin position="325"/>
        <end position="344"/>
    </location>
</feature>
<sequence length="444" mass="49991">MASGTGPRLVSLPKEVLSMIEPTFDSREPADAQVFILIKLIQMIAALVPDDVDLCHMARTCRYVAETIVPSYSGVWRSRFLDKYAPPPSDKSSEEVKIEYKVRSIMLSRTPSFQNGEGRKETLWLGVLSTLLAESYNTPYQQGDEETCVSRNHACIKGAIMGCDFFNATLIGDGSSPATVPSRLYLAVQLATTCLALDLRLYFRSLRTDYDLKIKRHLTNADEDTFYSSFYNIAEIKKPKTWEADLVGNRNSLAIRCLYPSISSQTNCVAGTPNLCRSDNTHALLLKLTTTDRSIWFDIYNESFPINARIPNSCRTYFRGTQTLDNRPQNHQVNPGISNNNDSADGNPIRGFTEPCPPQAGIPGWRRICFVIYSINPEYFVFIPDGEGNDEEGESEWMPYGWTTVDLWAYGYEGVIVPGGGIMMGRWKNMLRMEEMGPFIFWGI</sequence>
<evidence type="ECO:0000313" key="3">
    <source>
        <dbReference type="Proteomes" id="UP000223968"/>
    </source>
</evidence>
<feature type="region of interest" description="Disordered" evidence="1">
    <location>
        <begin position="325"/>
        <end position="349"/>
    </location>
</feature>
<dbReference type="Proteomes" id="UP000223968">
    <property type="component" value="Unassembled WGS sequence"/>
</dbReference>
<protein>
    <submittedName>
        <fullName evidence="2">Uncharacterized protein</fullName>
    </submittedName>
</protein>
<dbReference type="AlphaFoldDB" id="A0A2B7WHZ0"/>
<proteinExistence type="predicted"/>
<evidence type="ECO:0000256" key="1">
    <source>
        <dbReference type="SAM" id="MobiDB-lite"/>
    </source>
</evidence>
<evidence type="ECO:0000313" key="2">
    <source>
        <dbReference type="EMBL" id="PGG96189.1"/>
    </source>
</evidence>